<sequence length="82" mass="10026">MNFKKSFKYLLKPKKVENTLFNQFSGAKRWIFNWGLDQRKQMWEKEKKRISLFDQNNELVHLKKGEDLAWLKEIHSQVLQQS</sequence>
<accession>A0A0F9BLY1</accession>
<evidence type="ECO:0000313" key="2">
    <source>
        <dbReference type="EMBL" id="KKL14872.1"/>
    </source>
</evidence>
<feature type="domain" description="Transposase putative helix-turn-helix" evidence="1">
    <location>
        <begin position="1"/>
        <end position="48"/>
    </location>
</feature>
<dbReference type="Pfam" id="PF12323">
    <property type="entry name" value="HTH_OrfB_IS605"/>
    <property type="match status" value="1"/>
</dbReference>
<proteinExistence type="predicted"/>
<dbReference type="EMBL" id="LAZR01040283">
    <property type="protein sequence ID" value="KKL14872.1"/>
    <property type="molecule type" value="Genomic_DNA"/>
</dbReference>
<feature type="non-terminal residue" evidence="2">
    <location>
        <position position="82"/>
    </location>
</feature>
<gene>
    <name evidence="2" type="ORF">LCGC14_2511280</name>
</gene>
<dbReference type="AlphaFoldDB" id="A0A0F9BLY1"/>
<comment type="caution">
    <text evidence="2">The sequence shown here is derived from an EMBL/GenBank/DDBJ whole genome shotgun (WGS) entry which is preliminary data.</text>
</comment>
<evidence type="ECO:0000259" key="1">
    <source>
        <dbReference type="Pfam" id="PF12323"/>
    </source>
</evidence>
<organism evidence="2">
    <name type="scientific">marine sediment metagenome</name>
    <dbReference type="NCBI Taxonomy" id="412755"/>
    <lineage>
        <taxon>unclassified sequences</taxon>
        <taxon>metagenomes</taxon>
        <taxon>ecological metagenomes</taxon>
    </lineage>
</organism>
<protein>
    <recommendedName>
        <fullName evidence="1">Transposase putative helix-turn-helix domain-containing protein</fullName>
    </recommendedName>
</protein>
<reference evidence="2" key="1">
    <citation type="journal article" date="2015" name="Nature">
        <title>Complex archaea that bridge the gap between prokaryotes and eukaryotes.</title>
        <authorList>
            <person name="Spang A."/>
            <person name="Saw J.H."/>
            <person name="Jorgensen S.L."/>
            <person name="Zaremba-Niedzwiedzka K."/>
            <person name="Martijn J."/>
            <person name="Lind A.E."/>
            <person name="van Eijk R."/>
            <person name="Schleper C."/>
            <person name="Guy L."/>
            <person name="Ettema T.J."/>
        </authorList>
    </citation>
    <scope>NUCLEOTIDE SEQUENCE</scope>
</reference>
<name>A0A0F9BLY1_9ZZZZ</name>
<dbReference type="InterPro" id="IPR021027">
    <property type="entry name" value="Transposase_put_HTH"/>
</dbReference>